<dbReference type="EMBL" id="QRHR01000003">
    <property type="protein sequence ID" value="RHF89790.1"/>
    <property type="molecule type" value="Genomic_DNA"/>
</dbReference>
<dbReference type="InterPro" id="IPR036116">
    <property type="entry name" value="FN3_sf"/>
</dbReference>
<dbReference type="Gene3D" id="3.40.33.10">
    <property type="entry name" value="CAP"/>
    <property type="match status" value="1"/>
</dbReference>
<dbReference type="CDD" id="cd00063">
    <property type="entry name" value="FN3"/>
    <property type="match status" value="1"/>
</dbReference>
<name>A0A414R9Q4_9FIRM</name>
<reference evidence="2 3" key="1">
    <citation type="submission" date="2018-08" db="EMBL/GenBank/DDBJ databases">
        <title>A genome reference for cultivated species of the human gut microbiota.</title>
        <authorList>
            <person name="Zou Y."/>
            <person name="Xue W."/>
            <person name="Luo G."/>
        </authorList>
    </citation>
    <scope>NUCLEOTIDE SEQUENCE [LARGE SCALE GENOMIC DNA]</scope>
    <source>
        <strain evidence="2 3">AM23-22</strain>
    </source>
</reference>
<dbReference type="SUPFAM" id="SSF49265">
    <property type="entry name" value="Fibronectin type III"/>
    <property type="match status" value="1"/>
</dbReference>
<proteinExistence type="predicted"/>
<dbReference type="PANTHER" id="PTHR31157">
    <property type="entry name" value="SCP DOMAIN-CONTAINING PROTEIN"/>
    <property type="match status" value="1"/>
</dbReference>
<comment type="caution">
    <text evidence="2">The sequence shown here is derived from an EMBL/GenBank/DDBJ whole genome shotgun (WGS) entry which is preliminary data.</text>
</comment>
<feature type="domain" description="SCP" evidence="1">
    <location>
        <begin position="183"/>
        <end position="309"/>
    </location>
</feature>
<organism evidence="2 3">
    <name type="scientific">Eubacterium ventriosum</name>
    <dbReference type="NCBI Taxonomy" id="39496"/>
    <lineage>
        <taxon>Bacteria</taxon>
        <taxon>Bacillati</taxon>
        <taxon>Bacillota</taxon>
        <taxon>Clostridia</taxon>
        <taxon>Eubacteriales</taxon>
        <taxon>Eubacteriaceae</taxon>
        <taxon>Eubacterium</taxon>
    </lineage>
</organism>
<evidence type="ECO:0000313" key="2">
    <source>
        <dbReference type="EMBL" id="RHF89790.1"/>
    </source>
</evidence>
<dbReference type="InterPro" id="IPR013783">
    <property type="entry name" value="Ig-like_fold"/>
</dbReference>
<accession>A0A414R9Q4</accession>
<dbReference type="InterPro" id="IPR003961">
    <property type="entry name" value="FN3_dom"/>
</dbReference>
<protein>
    <recommendedName>
        <fullName evidence="1">SCP domain-containing protein</fullName>
    </recommendedName>
</protein>
<gene>
    <name evidence="2" type="ORF">DW652_04795</name>
</gene>
<dbReference type="Proteomes" id="UP000286186">
    <property type="component" value="Unassembled WGS sequence"/>
</dbReference>
<sequence>MVKIQFDRRVGTMIKKKSKYLIMAMLVVTLGFCFTTKTVNAKSVGKVTNVKVSSITKKYKTIMDASLRKTSVKYKAGYKITWKKMKNVSGYKVYVYYPAVKQWKCVKTTKNNKYTLTNLLANEKVKLKVRAYKSTDNGANEQGKFSKTITVKTKSLTYVKKSNGKIKKGFHDRVAAENAFIVQNGYRTKAGADKIEWSDTLYKICLIRAKQISKNFSHNGWSDTAFDFLHKNYGIDEEYYWYKGDNGMEYGEPYVSGENIAMGATNYKDAMKQWKNSPGHYNNLKSISHKSGAIACYESGNGTYWVALFSDINVDKILNETSK</sequence>
<dbReference type="Gene3D" id="2.60.40.10">
    <property type="entry name" value="Immunoglobulins"/>
    <property type="match status" value="1"/>
</dbReference>
<dbReference type="InterPro" id="IPR014044">
    <property type="entry name" value="CAP_dom"/>
</dbReference>
<dbReference type="AlphaFoldDB" id="A0A414R9Q4"/>
<dbReference type="CDD" id="cd05379">
    <property type="entry name" value="CAP_bacterial"/>
    <property type="match status" value="1"/>
</dbReference>
<dbReference type="SUPFAM" id="SSF55797">
    <property type="entry name" value="PR-1-like"/>
    <property type="match status" value="1"/>
</dbReference>
<dbReference type="InterPro" id="IPR035940">
    <property type="entry name" value="CAP_sf"/>
</dbReference>
<dbReference type="Pfam" id="PF00188">
    <property type="entry name" value="CAP"/>
    <property type="match status" value="1"/>
</dbReference>
<evidence type="ECO:0000259" key="1">
    <source>
        <dbReference type="Pfam" id="PF00188"/>
    </source>
</evidence>
<dbReference type="PANTHER" id="PTHR31157:SF30">
    <property type="entry name" value="SCP DOMAIN-CONTAINING PROTEIN"/>
    <property type="match status" value="1"/>
</dbReference>
<evidence type="ECO:0000313" key="3">
    <source>
        <dbReference type="Proteomes" id="UP000286186"/>
    </source>
</evidence>